<dbReference type="RefSeq" id="WP_265506611.1">
    <property type="nucleotide sequence ID" value="NZ_JAOTBE010000015.1"/>
</dbReference>
<dbReference type="EMBL" id="JBHLWQ010000059">
    <property type="protein sequence ID" value="MFC0200077.1"/>
    <property type="molecule type" value="Genomic_DNA"/>
</dbReference>
<proteinExistence type="predicted"/>
<sequence length="178" mass="19634">MRAMILVLLLPISAMAAPRPVTGLLTKGSNLPARIPLQVRAPGDSDHAVILQDQDGQPVISGYLRGGEVLRLLVPPGRHRLVVAAGQPEDWQGTDRLFGEDTHALDMPLTFRIEGNRRIGHSIVLTYSDGSLSITDHQNRTICQIADWDIERRVQIAPGGTVLRWLDPQLETRSRPCD</sequence>
<feature type="chain" id="PRO_5047380591" evidence="1">
    <location>
        <begin position="17"/>
        <end position="178"/>
    </location>
</feature>
<reference evidence="2 3" key="1">
    <citation type="submission" date="2024-09" db="EMBL/GenBank/DDBJ databases">
        <authorList>
            <person name="Sun Q."/>
            <person name="Mori K."/>
        </authorList>
    </citation>
    <scope>NUCLEOTIDE SEQUENCE [LARGE SCALE GENOMIC DNA]</scope>
    <source>
        <strain evidence="2 3">CCM 7904</strain>
    </source>
</reference>
<name>A0ABV6CI83_9RHOB</name>
<organism evidence="2 3">
    <name type="scientific">Paracoccus rhizosphaerae</name>
    <dbReference type="NCBI Taxonomy" id="1133347"/>
    <lineage>
        <taxon>Bacteria</taxon>
        <taxon>Pseudomonadati</taxon>
        <taxon>Pseudomonadota</taxon>
        <taxon>Alphaproteobacteria</taxon>
        <taxon>Rhodobacterales</taxon>
        <taxon>Paracoccaceae</taxon>
        <taxon>Paracoccus</taxon>
    </lineage>
</organism>
<accession>A0ABV6CI83</accession>
<comment type="caution">
    <text evidence="2">The sequence shown here is derived from an EMBL/GenBank/DDBJ whole genome shotgun (WGS) entry which is preliminary data.</text>
</comment>
<evidence type="ECO:0000313" key="2">
    <source>
        <dbReference type="EMBL" id="MFC0200077.1"/>
    </source>
</evidence>
<evidence type="ECO:0000313" key="3">
    <source>
        <dbReference type="Proteomes" id="UP001589795"/>
    </source>
</evidence>
<feature type="signal peptide" evidence="1">
    <location>
        <begin position="1"/>
        <end position="16"/>
    </location>
</feature>
<evidence type="ECO:0000256" key="1">
    <source>
        <dbReference type="SAM" id="SignalP"/>
    </source>
</evidence>
<keyword evidence="1" id="KW-0732">Signal</keyword>
<keyword evidence="3" id="KW-1185">Reference proteome</keyword>
<gene>
    <name evidence="2" type="ORF">ACFFIZ_07020</name>
</gene>
<dbReference type="Proteomes" id="UP001589795">
    <property type="component" value="Unassembled WGS sequence"/>
</dbReference>
<protein>
    <submittedName>
        <fullName evidence="2">Uncharacterized protein</fullName>
    </submittedName>
</protein>